<evidence type="ECO:0000313" key="2">
    <source>
        <dbReference type="EMBL" id="KAB1984260.1"/>
    </source>
</evidence>
<feature type="transmembrane region" description="Helical" evidence="1">
    <location>
        <begin position="15"/>
        <end position="37"/>
    </location>
</feature>
<name>A0A7J5DBN4_9ACTN</name>
<dbReference type="AlphaFoldDB" id="A0A7J5DBN4"/>
<reference evidence="2 3" key="1">
    <citation type="submission" date="2019-09" db="EMBL/GenBank/DDBJ databases">
        <title>Isolation and identification of active actinomycetes.</title>
        <authorList>
            <person name="Yu Z."/>
            <person name="Han C."/>
            <person name="Yu B."/>
        </authorList>
    </citation>
    <scope>NUCLEOTIDE SEQUENCE [LARGE SCALE GENOMIC DNA]</scope>
    <source>
        <strain evidence="2 3">NEAU-H2</strain>
    </source>
</reference>
<proteinExistence type="predicted"/>
<dbReference type="Proteomes" id="UP000442990">
    <property type="component" value="Unassembled WGS sequence"/>
</dbReference>
<accession>A0A7J5DBN4</accession>
<keyword evidence="1" id="KW-0472">Membrane</keyword>
<keyword evidence="1" id="KW-0812">Transmembrane</keyword>
<dbReference type="RefSeq" id="WP_151472432.1">
    <property type="nucleotide sequence ID" value="NZ_WBKG01000028.1"/>
</dbReference>
<feature type="transmembrane region" description="Helical" evidence="1">
    <location>
        <begin position="49"/>
        <end position="68"/>
    </location>
</feature>
<protein>
    <submittedName>
        <fullName evidence="2">Uncharacterized protein</fullName>
    </submittedName>
</protein>
<evidence type="ECO:0000256" key="1">
    <source>
        <dbReference type="SAM" id="Phobius"/>
    </source>
</evidence>
<comment type="caution">
    <text evidence="2">The sequence shown here is derived from an EMBL/GenBank/DDBJ whole genome shotgun (WGS) entry which is preliminary data.</text>
</comment>
<keyword evidence="1" id="KW-1133">Transmembrane helix</keyword>
<sequence length="185" mass="18877">MTAGNGRLGALRRGVVSVGAAVVAMLGVAFLAAALGIVEIVARHTPFGLWTPAVAVAVSIATGLIVWFRRLGDGSGRPGAKRRPGADTPVLVPCPEPSPELLPGPLSGPAAESVLPVGADNGSPVPGPSALHLKRSFLAALEARDTAEAARLLAAVAALPGQRDWVAGAGRRLDVLRSQMRRSRP</sequence>
<dbReference type="EMBL" id="WBKG01000028">
    <property type="protein sequence ID" value="KAB1984260.1"/>
    <property type="molecule type" value="Genomic_DNA"/>
</dbReference>
<organism evidence="2 3">
    <name type="scientific">Streptomyces triticiradicis</name>
    <dbReference type="NCBI Taxonomy" id="2651189"/>
    <lineage>
        <taxon>Bacteria</taxon>
        <taxon>Bacillati</taxon>
        <taxon>Actinomycetota</taxon>
        <taxon>Actinomycetes</taxon>
        <taxon>Kitasatosporales</taxon>
        <taxon>Streptomycetaceae</taxon>
        <taxon>Streptomyces</taxon>
    </lineage>
</organism>
<evidence type="ECO:0000313" key="3">
    <source>
        <dbReference type="Proteomes" id="UP000442990"/>
    </source>
</evidence>
<keyword evidence="3" id="KW-1185">Reference proteome</keyword>
<gene>
    <name evidence="2" type="ORF">F8144_29000</name>
</gene>